<evidence type="ECO:0000259" key="1">
    <source>
        <dbReference type="PROSITE" id="PS51186"/>
    </source>
</evidence>
<accession>A0AAW8T6S2</accession>
<dbReference type="PANTHER" id="PTHR43792:SF1">
    <property type="entry name" value="N-ACETYLTRANSFERASE DOMAIN-CONTAINING PROTEIN"/>
    <property type="match status" value="1"/>
</dbReference>
<comment type="caution">
    <text evidence="2">The sequence shown here is derived from an EMBL/GenBank/DDBJ whole genome shotgun (WGS) entry which is preliminary data.</text>
</comment>
<dbReference type="GO" id="GO:0016747">
    <property type="term" value="F:acyltransferase activity, transferring groups other than amino-acyl groups"/>
    <property type="evidence" value="ECO:0007669"/>
    <property type="project" value="InterPro"/>
</dbReference>
<feature type="domain" description="N-acetyltransferase" evidence="1">
    <location>
        <begin position="6"/>
        <end position="169"/>
    </location>
</feature>
<dbReference type="InterPro" id="IPR000182">
    <property type="entry name" value="GNAT_dom"/>
</dbReference>
<evidence type="ECO:0000313" key="2">
    <source>
        <dbReference type="EMBL" id="MDT2544206.1"/>
    </source>
</evidence>
<dbReference type="PANTHER" id="PTHR43792">
    <property type="entry name" value="GNAT FAMILY, PUTATIVE (AFU_ORTHOLOGUE AFUA_3G00765)-RELATED-RELATED"/>
    <property type="match status" value="1"/>
</dbReference>
<dbReference type="Proteomes" id="UP001254770">
    <property type="component" value="Unassembled WGS sequence"/>
</dbReference>
<dbReference type="Gene3D" id="3.40.630.30">
    <property type="match status" value="1"/>
</dbReference>
<dbReference type="EMBL" id="JARPXL010000005">
    <property type="protein sequence ID" value="MDT2544206.1"/>
    <property type="molecule type" value="Genomic_DNA"/>
</dbReference>
<protein>
    <submittedName>
        <fullName evidence="2">GNAT family N-acetyltransferase</fullName>
    </submittedName>
</protein>
<dbReference type="InterPro" id="IPR016181">
    <property type="entry name" value="Acyl_CoA_acyltransferase"/>
</dbReference>
<proteinExistence type="predicted"/>
<dbReference type="InterPro" id="IPR051531">
    <property type="entry name" value="N-acetyltransferase"/>
</dbReference>
<dbReference type="SUPFAM" id="SSF55729">
    <property type="entry name" value="Acyl-CoA N-acyltransferases (Nat)"/>
    <property type="match status" value="1"/>
</dbReference>
<evidence type="ECO:0000313" key="3">
    <source>
        <dbReference type="Proteomes" id="UP001254770"/>
    </source>
</evidence>
<dbReference type="PROSITE" id="PS51186">
    <property type="entry name" value="GNAT"/>
    <property type="match status" value="1"/>
</dbReference>
<dbReference type="AlphaFoldDB" id="A0AAW8T6S2"/>
<reference evidence="2" key="1">
    <citation type="submission" date="2023-03" db="EMBL/GenBank/DDBJ databases">
        <authorList>
            <person name="Shen W."/>
            <person name="Cai J."/>
        </authorList>
    </citation>
    <scope>NUCLEOTIDE SEQUENCE</scope>
    <source>
        <strain evidence="2">Y15</strain>
    </source>
</reference>
<name>A0AAW8T6S2_9ENTE</name>
<sequence>MNNCSLGFRKISIEDFYFLKSILQNRDLMLLGWGKIYSDNEVEDWIYKINQQYETYGYSYFIVDDLKKEKAIGNAGIIKTNINSIATDEIAYIVKKDFQGRGYGIKITQKLVNLAFNNYNLSQIVAQIVPENVASQKFIHELGMTYQFSYNRNQNGILKKHLVYLLKNESKNT</sequence>
<organism evidence="2 3">
    <name type="scientific">Enterococcus raffinosus</name>
    <dbReference type="NCBI Taxonomy" id="71452"/>
    <lineage>
        <taxon>Bacteria</taxon>
        <taxon>Bacillati</taxon>
        <taxon>Bacillota</taxon>
        <taxon>Bacilli</taxon>
        <taxon>Lactobacillales</taxon>
        <taxon>Enterococcaceae</taxon>
        <taxon>Enterococcus</taxon>
    </lineage>
</organism>
<gene>
    <name evidence="2" type="ORF">P7D69_07655</name>
</gene>
<dbReference type="Pfam" id="PF13302">
    <property type="entry name" value="Acetyltransf_3"/>
    <property type="match status" value="1"/>
</dbReference>
<dbReference type="RefSeq" id="WP_222225371.1">
    <property type="nucleotide sequence ID" value="NZ_CP081846.1"/>
</dbReference>